<dbReference type="STRING" id="675511.GCA_000341735_00397"/>
<evidence type="ECO:0000256" key="1">
    <source>
        <dbReference type="SAM" id="Phobius"/>
    </source>
</evidence>
<proteinExistence type="predicted"/>
<dbReference type="KEGG" id="mbur:EQU24_13245"/>
<dbReference type="AlphaFoldDB" id="A0A4P9UNX8"/>
<keyword evidence="1" id="KW-1133">Transmembrane helix</keyword>
<feature type="transmembrane region" description="Helical" evidence="1">
    <location>
        <begin position="51"/>
        <end position="70"/>
    </location>
</feature>
<keyword evidence="1" id="KW-0812">Transmembrane</keyword>
<feature type="transmembrane region" description="Helical" evidence="1">
    <location>
        <begin position="102"/>
        <end position="123"/>
    </location>
</feature>
<keyword evidence="3" id="KW-1185">Reference proteome</keyword>
<feature type="transmembrane region" description="Helical" evidence="1">
    <location>
        <begin position="76"/>
        <end position="95"/>
    </location>
</feature>
<feature type="transmembrane region" description="Helical" evidence="1">
    <location>
        <begin position="259"/>
        <end position="283"/>
    </location>
</feature>
<evidence type="ECO:0000313" key="3">
    <source>
        <dbReference type="Proteomes" id="UP000305881"/>
    </source>
</evidence>
<accession>A0A4P9UNX8</accession>
<keyword evidence="1" id="KW-0472">Membrane</keyword>
<dbReference type="RefSeq" id="WP_017839047.1">
    <property type="nucleotide sequence ID" value="NZ_CP035467.1"/>
</dbReference>
<feature type="transmembrane region" description="Helical" evidence="1">
    <location>
        <begin position="15"/>
        <end position="44"/>
    </location>
</feature>
<dbReference type="EMBL" id="CP035467">
    <property type="protein sequence ID" value="QCW83092.1"/>
    <property type="molecule type" value="Genomic_DNA"/>
</dbReference>
<sequence length="298" mass="32662">MRALANFVMQGPYQALVAACILGALSQFVLPLALFCCGIIALCVLSRSDSYWLIVLIGTALVVYVSSLFVESRPGLDTPVVLFLLVPLAASAKVLRVTQSQSLAIMVAAVFAAILAVSIQVVSGDAAQWWANWLEEAVEGVKGATYQGFEADGTLRLMNGLVAMMFGFAVASSMLIGRWMQATLYNPGGFAEEFYRVRYPIYALGVLGVVLIVTALFSEAVLYDLLLVFTMPFFFHGMAVLHCTVDVSERSKNYLLPPYLLLFVMPQYAIVGMAFLGMADIFLNFRKAVYRRKDHDSN</sequence>
<name>A0A4P9UNX8_METBY</name>
<reference evidence="3" key="1">
    <citation type="journal article" date="2019" name="J. Bacteriol.">
        <title>A Mutagenic Screen Identifies a TonB-Dependent Receptor Required for the Lanthanide Metal Switch in the Type I Methanotroph 'Methylotuvimicrobium buryatense' 5GB1C.</title>
        <authorList>
            <person name="Groom J.D."/>
            <person name="Ford S.M."/>
            <person name="Pesesky M.W."/>
            <person name="Lidstrom M.E."/>
        </authorList>
    </citation>
    <scope>NUCLEOTIDE SEQUENCE [LARGE SCALE GENOMIC DNA]</scope>
    <source>
        <strain evidence="3">5GB1C</strain>
    </source>
</reference>
<protein>
    <recommendedName>
        <fullName evidence="4">DUF2232 domain-containing protein</fullName>
    </recommendedName>
</protein>
<gene>
    <name evidence="2" type="ORF">EQU24_13245</name>
</gene>
<dbReference type="OrthoDB" id="5659946at2"/>
<dbReference type="PROSITE" id="PS51257">
    <property type="entry name" value="PROKAR_LIPOPROTEIN"/>
    <property type="match status" value="1"/>
</dbReference>
<feature type="transmembrane region" description="Helical" evidence="1">
    <location>
        <begin position="201"/>
        <end position="223"/>
    </location>
</feature>
<evidence type="ECO:0000313" key="2">
    <source>
        <dbReference type="EMBL" id="QCW83092.1"/>
    </source>
</evidence>
<dbReference type="Proteomes" id="UP000305881">
    <property type="component" value="Chromosome"/>
</dbReference>
<feature type="transmembrane region" description="Helical" evidence="1">
    <location>
        <begin position="161"/>
        <end position="180"/>
    </location>
</feature>
<evidence type="ECO:0008006" key="4">
    <source>
        <dbReference type="Google" id="ProtNLM"/>
    </source>
</evidence>
<organism evidence="2 3">
    <name type="scientific">Methylotuvimicrobium buryatense</name>
    <name type="common">Methylomicrobium buryatense</name>
    <dbReference type="NCBI Taxonomy" id="95641"/>
    <lineage>
        <taxon>Bacteria</taxon>
        <taxon>Pseudomonadati</taxon>
        <taxon>Pseudomonadota</taxon>
        <taxon>Gammaproteobacteria</taxon>
        <taxon>Methylococcales</taxon>
        <taxon>Methylococcaceae</taxon>
        <taxon>Methylotuvimicrobium</taxon>
    </lineage>
</organism>